<comment type="caution">
    <text evidence="2">The sequence shown here is derived from an EMBL/GenBank/DDBJ whole genome shotgun (WGS) entry which is preliminary data.</text>
</comment>
<evidence type="ECO:0000313" key="2">
    <source>
        <dbReference type="EMBL" id="MPN51012.1"/>
    </source>
</evidence>
<name>A0A645IJH6_9ZZZZ</name>
<dbReference type="Pfam" id="PF13336">
    <property type="entry name" value="AcetylCoA_hyd_C"/>
    <property type="match status" value="1"/>
</dbReference>
<dbReference type="PANTHER" id="PTHR21432:SF20">
    <property type="entry name" value="ACETYL-COA HYDROLASE"/>
    <property type="match status" value="1"/>
</dbReference>
<protein>
    <submittedName>
        <fullName evidence="2">Butanoate coenzyme A-transferase</fullName>
        <ecNumber evidence="2">2.8.3.-</ecNumber>
    </submittedName>
</protein>
<dbReference type="InterPro" id="IPR026888">
    <property type="entry name" value="AcetylCoA_hyd_C"/>
</dbReference>
<dbReference type="EMBL" id="VSSQ01115689">
    <property type="protein sequence ID" value="MPN51012.1"/>
    <property type="molecule type" value="Genomic_DNA"/>
</dbReference>
<dbReference type="InterPro" id="IPR038460">
    <property type="entry name" value="AcetylCoA_hyd_C_sf"/>
</dbReference>
<organism evidence="2">
    <name type="scientific">bioreactor metagenome</name>
    <dbReference type="NCBI Taxonomy" id="1076179"/>
    <lineage>
        <taxon>unclassified sequences</taxon>
        <taxon>metagenomes</taxon>
        <taxon>ecological metagenomes</taxon>
    </lineage>
</organism>
<dbReference type="Gene3D" id="3.40.1080.20">
    <property type="entry name" value="Acetyl-CoA hydrolase/transferase C-terminal domain"/>
    <property type="match status" value="1"/>
</dbReference>
<keyword evidence="2" id="KW-0808">Transferase</keyword>
<dbReference type="EC" id="2.8.3.-" evidence="2"/>
<accession>A0A645IJH6</accession>
<dbReference type="SUPFAM" id="SSF100950">
    <property type="entry name" value="NagB/RpiA/CoA transferase-like"/>
    <property type="match status" value="1"/>
</dbReference>
<dbReference type="InterPro" id="IPR046433">
    <property type="entry name" value="ActCoA_hydro"/>
</dbReference>
<dbReference type="InterPro" id="IPR037171">
    <property type="entry name" value="NagB/RpiA_transferase-like"/>
</dbReference>
<dbReference type="PANTHER" id="PTHR21432">
    <property type="entry name" value="ACETYL-COA HYDROLASE-RELATED"/>
    <property type="match status" value="1"/>
</dbReference>
<feature type="domain" description="Acetyl-CoA hydrolase/transferase C-terminal" evidence="1">
    <location>
        <begin position="26"/>
        <end position="179"/>
    </location>
</feature>
<dbReference type="Gene3D" id="3.30.750.70">
    <property type="entry name" value="4-hydroxybutyrate coenzyme like domains"/>
    <property type="match status" value="1"/>
</dbReference>
<dbReference type="GO" id="GO:0006083">
    <property type="term" value="P:acetate metabolic process"/>
    <property type="evidence" value="ECO:0007669"/>
    <property type="project" value="InterPro"/>
</dbReference>
<sequence>MVEAGIITNRKKTLDAGFTVATFLLGTDKLYNFVDNNPNVAMRPVDYTNNPCVIAQQDNIVAVNSCVQIDLTGQVCSEMVCGMQYSGVGGQLDFLRGASMARNGRAILAMPSTARGGKASRIALRLDENSVVTTTRNDVDYVITEYGVAKLKGLTLRRRAEALISIAHPSFRDELRRQAAEWF</sequence>
<dbReference type="AlphaFoldDB" id="A0A645IJH6"/>
<reference evidence="2" key="1">
    <citation type="submission" date="2019-08" db="EMBL/GenBank/DDBJ databases">
        <authorList>
            <person name="Kucharzyk K."/>
            <person name="Murdoch R.W."/>
            <person name="Higgins S."/>
            <person name="Loffler F."/>
        </authorList>
    </citation>
    <scope>NUCLEOTIDE SEQUENCE</scope>
</reference>
<dbReference type="GO" id="GO:0008775">
    <property type="term" value="F:acetate CoA-transferase activity"/>
    <property type="evidence" value="ECO:0007669"/>
    <property type="project" value="InterPro"/>
</dbReference>
<proteinExistence type="predicted"/>
<gene>
    <name evidence="2" type="ORF">SDC9_198653</name>
</gene>
<evidence type="ECO:0000259" key="1">
    <source>
        <dbReference type="Pfam" id="PF13336"/>
    </source>
</evidence>